<reference evidence="4 5" key="1">
    <citation type="journal article" date="2015" name="Genome Announc.">
        <title>Expanding the biotechnology potential of lactobacilli through comparative genomics of 213 strains and associated genera.</title>
        <authorList>
            <person name="Sun Z."/>
            <person name="Harris H.M."/>
            <person name="McCann A."/>
            <person name="Guo C."/>
            <person name="Argimon S."/>
            <person name="Zhang W."/>
            <person name="Yang X."/>
            <person name="Jeffery I.B."/>
            <person name="Cooney J.C."/>
            <person name="Kagawa T.F."/>
            <person name="Liu W."/>
            <person name="Song Y."/>
            <person name="Salvetti E."/>
            <person name="Wrobel A."/>
            <person name="Rasinkangas P."/>
            <person name="Parkhill J."/>
            <person name="Rea M.C."/>
            <person name="O'Sullivan O."/>
            <person name="Ritari J."/>
            <person name="Douillard F.P."/>
            <person name="Paul Ross R."/>
            <person name="Yang R."/>
            <person name="Briner A.E."/>
            <person name="Felis G.E."/>
            <person name="de Vos W.M."/>
            <person name="Barrangou R."/>
            <person name="Klaenhammer T.R."/>
            <person name="Caufield P.W."/>
            <person name="Cui Y."/>
            <person name="Zhang H."/>
            <person name="O'Toole P.W."/>
        </authorList>
    </citation>
    <scope>NUCLEOTIDE SEQUENCE [LARGE SCALE GENOMIC DNA]</scope>
    <source>
        <strain evidence="4 5">DSM 14421</strain>
    </source>
</reference>
<dbReference type="EMBL" id="AZEY01000079">
    <property type="protein sequence ID" value="KRL64878.1"/>
    <property type="molecule type" value="Genomic_DNA"/>
</dbReference>
<evidence type="ECO:0000313" key="5">
    <source>
        <dbReference type="Proteomes" id="UP000052013"/>
    </source>
</evidence>
<name>A0A0R1S916_9LACO</name>
<dbReference type="InterPro" id="IPR010982">
    <property type="entry name" value="Lambda_DNA-bd_dom_sf"/>
</dbReference>
<comment type="caution">
    <text evidence="4">The sequence shown here is derived from an EMBL/GenBank/DDBJ whole genome shotgun (WGS) entry which is preliminary data.</text>
</comment>
<dbReference type="Proteomes" id="UP000052013">
    <property type="component" value="Unassembled WGS sequence"/>
</dbReference>
<feature type="domain" description="HTH cro/C1-type" evidence="3">
    <location>
        <begin position="7"/>
        <end position="61"/>
    </location>
</feature>
<dbReference type="CDD" id="cd00093">
    <property type="entry name" value="HTH_XRE"/>
    <property type="match status" value="1"/>
</dbReference>
<evidence type="ECO:0000259" key="3">
    <source>
        <dbReference type="PROSITE" id="PS50943"/>
    </source>
</evidence>
<dbReference type="RefSeq" id="WP_057865128.1">
    <property type="nucleotide sequence ID" value="NZ_AZEY01000079.1"/>
</dbReference>
<dbReference type="STRING" id="1423739.FC85_GL000663"/>
<evidence type="ECO:0000256" key="2">
    <source>
        <dbReference type="SAM" id="Phobius"/>
    </source>
</evidence>
<keyword evidence="1" id="KW-0238">DNA-binding</keyword>
<evidence type="ECO:0000256" key="1">
    <source>
        <dbReference type="ARBA" id="ARBA00023125"/>
    </source>
</evidence>
<keyword evidence="2" id="KW-0812">Transmembrane</keyword>
<dbReference type="PROSITE" id="PS50943">
    <property type="entry name" value="HTH_CROC1"/>
    <property type="match status" value="1"/>
</dbReference>
<feature type="transmembrane region" description="Helical" evidence="2">
    <location>
        <begin position="138"/>
        <end position="158"/>
    </location>
</feature>
<feature type="transmembrane region" description="Helical" evidence="2">
    <location>
        <begin position="100"/>
        <end position="126"/>
    </location>
</feature>
<dbReference type="SMART" id="SM00530">
    <property type="entry name" value="HTH_XRE"/>
    <property type="match status" value="1"/>
</dbReference>
<sequence length="203" mass="23466">MALGEKLRDARIENSFSQEYVARKLKISRQAISRWENNRGYPDIDNLVLLCVTYKRSMEDFLMDDPELKNQLVKDHITRKQRVVEFTQHRIQGQSEDINLLVILVLVAYVSAVIPLIGCLLPLIILFKCNKSHCAYKLVVLTCLAIIAMSGFQSYKILKKFRNHQFTTSTIIKVSDYEKALSKLSDKQSPLNMNQKSQTENKR</sequence>
<protein>
    <recommendedName>
        <fullName evidence="3">HTH cro/C1-type domain-containing protein</fullName>
    </recommendedName>
</protein>
<keyword evidence="2" id="KW-1133">Transmembrane helix</keyword>
<dbReference type="SUPFAM" id="SSF47413">
    <property type="entry name" value="lambda repressor-like DNA-binding domains"/>
    <property type="match status" value="1"/>
</dbReference>
<dbReference type="PATRIC" id="fig|1423739.3.peg.693"/>
<evidence type="ECO:0000313" key="4">
    <source>
        <dbReference type="EMBL" id="KRL64878.1"/>
    </source>
</evidence>
<keyword evidence="2" id="KW-0472">Membrane</keyword>
<dbReference type="AlphaFoldDB" id="A0A0R1S916"/>
<proteinExistence type="predicted"/>
<gene>
    <name evidence="4" type="ORF">FC85_GL000663</name>
</gene>
<organism evidence="4 5">
    <name type="scientific">Lentilactobacillus diolivorans DSM 14421</name>
    <dbReference type="NCBI Taxonomy" id="1423739"/>
    <lineage>
        <taxon>Bacteria</taxon>
        <taxon>Bacillati</taxon>
        <taxon>Bacillota</taxon>
        <taxon>Bacilli</taxon>
        <taxon>Lactobacillales</taxon>
        <taxon>Lactobacillaceae</taxon>
        <taxon>Lentilactobacillus</taxon>
    </lineage>
</organism>
<dbReference type="InterPro" id="IPR001387">
    <property type="entry name" value="Cro/C1-type_HTH"/>
</dbReference>
<dbReference type="Gene3D" id="1.10.260.40">
    <property type="entry name" value="lambda repressor-like DNA-binding domains"/>
    <property type="match status" value="1"/>
</dbReference>
<accession>A0A0R1S916</accession>
<dbReference type="PANTHER" id="PTHR46558">
    <property type="entry name" value="TRACRIPTIONAL REGULATORY PROTEIN-RELATED-RELATED"/>
    <property type="match status" value="1"/>
</dbReference>
<dbReference type="GO" id="GO:0003677">
    <property type="term" value="F:DNA binding"/>
    <property type="evidence" value="ECO:0007669"/>
    <property type="project" value="UniProtKB-KW"/>
</dbReference>
<dbReference type="Pfam" id="PF01381">
    <property type="entry name" value="HTH_3"/>
    <property type="match status" value="1"/>
</dbReference>
<dbReference type="PANTHER" id="PTHR46558:SF4">
    <property type="entry name" value="DNA-BIDING PHAGE PROTEIN"/>
    <property type="match status" value="1"/>
</dbReference>